<evidence type="ECO:0000313" key="4">
    <source>
        <dbReference type="Proteomes" id="UP001165060"/>
    </source>
</evidence>
<sequence length="594" mass="66308">MKATLKTARTWAVRPEPSNAPPTAEEYAAAREEVRKTAEHMIRSFGSKFDRFDLDELKNGDMDPFLKAVLNQVAASHQVQRMSSRNKKDNLAARLSEKRGAAKTEDDIIEGIIGARVIDQEKWKDNQLGGIDTNDWMDFSLQPSTCAWITIKCTCKMLLLTSLLAVVNWLIVASVPFPETELHIFSGNATDGDDADASTADAEPTIEPQTIMYFVIVGGTSITLANAFTAMTCSMTHARSYVLIFMPLLIFVPSFLLYFEFGGSVMRGPVFGGIFCGFAAASTATFSYEFMTEENSDNGRDRLGLAQRRAEAKAAGKVWKKKSRKEKAKLAFLLAQMSFFTTGVVFCLAVGILSMYNVYESTSWKVFVTGFAWVIKVTGNKFLLFLIQDKLAMFIADTQIFGYEYATALLLRILQLSIPDPTTAQLVSLISAIGEMAARIFFFNLFLKRGLKQKTMNKEEKRRYAVWGKLRVQDASNDMVVEYLSSISGGLFMIFLAPSGLFTFSTATAIPKETILVLVAYQLIPELFIDFYVTGMECFSGLRVLHESYWKLDTGALKNSNKWAWRIGDLVKASLLKILTQIFITMFVVAVCIK</sequence>
<evidence type="ECO:0000256" key="1">
    <source>
        <dbReference type="SAM" id="MobiDB-lite"/>
    </source>
</evidence>
<feature type="transmembrane region" description="Helical" evidence="2">
    <location>
        <begin position="157"/>
        <end position="177"/>
    </location>
</feature>
<feature type="transmembrane region" description="Helical" evidence="2">
    <location>
        <begin position="271"/>
        <end position="291"/>
    </location>
</feature>
<feature type="transmembrane region" description="Helical" evidence="2">
    <location>
        <begin position="211"/>
        <end position="229"/>
    </location>
</feature>
<feature type="transmembrane region" description="Helical" evidence="2">
    <location>
        <begin position="479"/>
        <end position="497"/>
    </location>
</feature>
<reference evidence="3 4" key="1">
    <citation type="journal article" date="2023" name="Commun. Biol.">
        <title>Genome analysis of Parmales, the sister group of diatoms, reveals the evolutionary specialization of diatoms from phago-mixotrophs to photoautotrophs.</title>
        <authorList>
            <person name="Ban H."/>
            <person name="Sato S."/>
            <person name="Yoshikawa S."/>
            <person name="Yamada K."/>
            <person name="Nakamura Y."/>
            <person name="Ichinomiya M."/>
            <person name="Sato N."/>
            <person name="Blanc-Mathieu R."/>
            <person name="Endo H."/>
            <person name="Kuwata A."/>
            <person name="Ogata H."/>
        </authorList>
    </citation>
    <scope>NUCLEOTIDE SEQUENCE [LARGE SCALE GENOMIC DNA]</scope>
</reference>
<dbReference type="Proteomes" id="UP001165060">
    <property type="component" value="Unassembled WGS sequence"/>
</dbReference>
<keyword evidence="2" id="KW-0472">Membrane</keyword>
<keyword evidence="4" id="KW-1185">Reference proteome</keyword>
<evidence type="ECO:0000313" key="3">
    <source>
        <dbReference type="EMBL" id="GMI31844.1"/>
    </source>
</evidence>
<feature type="transmembrane region" description="Helical" evidence="2">
    <location>
        <begin position="241"/>
        <end position="259"/>
    </location>
</feature>
<feature type="transmembrane region" description="Helical" evidence="2">
    <location>
        <begin position="362"/>
        <end position="379"/>
    </location>
</feature>
<feature type="transmembrane region" description="Helical" evidence="2">
    <location>
        <begin position="575"/>
        <end position="593"/>
    </location>
</feature>
<keyword evidence="2" id="KW-0812">Transmembrane</keyword>
<accession>A0ABQ6MS53</accession>
<keyword evidence="2" id="KW-1133">Transmembrane helix</keyword>
<feature type="region of interest" description="Disordered" evidence="1">
    <location>
        <begin position="1"/>
        <end position="22"/>
    </location>
</feature>
<dbReference type="EMBL" id="BRYB01003167">
    <property type="protein sequence ID" value="GMI31844.1"/>
    <property type="molecule type" value="Genomic_DNA"/>
</dbReference>
<feature type="transmembrane region" description="Helical" evidence="2">
    <location>
        <begin position="330"/>
        <end position="356"/>
    </location>
</feature>
<name>A0ABQ6MS53_9STRA</name>
<comment type="caution">
    <text evidence="3">The sequence shown here is derived from an EMBL/GenBank/DDBJ whole genome shotgun (WGS) entry which is preliminary data.</text>
</comment>
<evidence type="ECO:0000256" key="2">
    <source>
        <dbReference type="SAM" id="Phobius"/>
    </source>
</evidence>
<protein>
    <submittedName>
        <fullName evidence="3">Uncharacterized protein</fullName>
    </submittedName>
</protein>
<gene>
    <name evidence="3" type="ORF">TeGR_g11241</name>
</gene>
<organism evidence="3 4">
    <name type="scientific">Tetraparma gracilis</name>
    <dbReference type="NCBI Taxonomy" id="2962635"/>
    <lineage>
        <taxon>Eukaryota</taxon>
        <taxon>Sar</taxon>
        <taxon>Stramenopiles</taxon>
        <taxon>Ochrophyta</taxon>
        <taxon>Bolidophyceae</taxon>
        <taxon>Parmales</taxon>
        <taxon>Triparmaceae</taxon>
        <taxon>Tetraparma</taxon>
    </lineage>
</organism>
<feature type="transmembrane region" description="Helical" evidence="2">
    <location>
        <begin position="426"/>
        <end position="447"/>
    </location>
</feature>
<feature type="transmembrane region" description="Helical" evidence="2">
    <location>
        <begin position="391"/>
        <end position="414"/>
    </location>
</feature>
<proteinExistence type="predicted"/>